<feature type="region of interest" description="Disordered" evidence="6">
    <location>
        <begin position="636"/>
        <end position="659"/>
    </location>
</feature>
<dbReference type="GO" id="GO:0006511">
    <property type="term" value="P:ubiquitin-dependent protein catabolic process"/>
    <property type="evidence" value="ECO:0007669"/>
    <property type="project" value="TreeGrafter"/>
</dbReference>
<dbReference type="FunFam" id="3.30.2160.10:FF:000002">
    <property type="entry name" value="Putative Ubiquitin-protein ligase E3C"/>
    <property type="match status" value="1"/>
</dbReference>
<keyword evidence="4 5" id="KW-0833">Ubl conjugation pathway</keyword>
<dbReference type="PROSITE" id="PS50096">
    <property type="entry name" value="IQ"/>
    <property type="match status" value="1"/>
</dbReference>
<dbReference type="OrthoDB" id="8068875at2759"/>
<dbReference type="InterPro" id="IPR035983">
    <property type="entry name" value="Hect_E3_ubiquitin_ligase"/>
</dbReference>
<dbReference type="GO" id="GO:0000209">
    <property type="term" value="P:protein polyubiquitination"/>
    <property type="evidence" value="ECO:0007669"/>
    <property type="project" value="InterPro"/>
</dbReference>
<dbReference type="EMBL" id="MAVT02000531">
    <property type="protein sequence ID" value="POS75099.1"/>
    <property type="molecule type" value="Genomic_DNA"/>
</dbReference>
<dbReference type="Pfam" id="PF00632">
    <property type="entry name" value="HECT"/>
    <property type="match status" value="1"/>
</dbReference>
<dbReference type="STRING" id="158607.A0A2P5HXZ3"/>
<dbReference type="InterPro" id="IPR044611">
    <property type="entry name" value="E3A/B/C-like"/>
</dbReference>
<evidence type="ECO:0000259" key="7">
    <source>
        <dbReference type="PROSITE" id="PS50237"/>
    </source>
</evidence>
<dbReference type="Gene3D" id="3.90.1750.10">
    <property type="entry name" value="Hect, E3 ligase catalytic domains"/>
    <property type="match status" value="1"/>
</dbReference>
<dbReference type="SMART" id="SM00119">
    <property type="entry name" value="HECTc"/>
    <property type="match status" value="1"/>
</dbReference>
<organism evidence="8 9">
    <name type="scientific">Diaporthe helianthi</name>
    <dbReference type="NCBI Taxonomy" id="158607"/>
    <lineage>
        <taxon>Eukaryota</taxon>
        <taxon>Fungi</taxon>
        <taxon>Dikarya</taxon>
        <taxon>Ascomycota</taxon>
        <taxon>Pezizomycotina</taxon>
        <taxon>Sordariomycetes</taxon>
        <taxon>Sordariomycetidae</taxon>
        <taxon>Diaporthales</taxon>
        <taxon>Diaporthaceae</taxon>
        <taxon>Diaporthe</taxon>
    </lineage>
</organism>
<evidence type="ECO:0000256" key="4">
    <source>
        <dbReference type="ARBA" id="ARBA00022786"/>
    </source>
</evidence>
<feature type="region of interest" description="Disordered" evidence="6">
    <location>
        <begin position="1"/>
        <end position="75"/>
    </location>
</feature>
<feature type="domain" description="HECT" evidence="7">
    <location>
        <begin position="781"/>
        <end position="1153"/>
    </location>
</feature>
<dbReference type="PROSITE" id="PS50237">
    <property type="entry name" value="HECT"/>
    <property type="match status" value="1"/>
</dbReference>
<keyword evidence="9" id="KW-1185">Reference proteome</keyword>
<accession>A0A2P5HXZ3</accession>
<protein>
    <recommendedName>
        <fullName evidence="2">HECT-type E3 ubiquitin transferase</fullName>
        <ecNumber evidence="2">2.3.2.26</ecNumber>
    </recommendedName>
</protein>
<evidence type="ECO:0000256" key="3">
    <source>
        <dbReference type="ARBA" id="ARBA00022679"/>
    </source>
</evidence>
<dbReference type="PANTHER" id="PTHR45700">
    <property type="entry name" value="UBIQUITIN-PROTEIN LIGASE E3C"/>
    <property type="match status" value="1"/>
</dbReference>
<evidence type="ECO:0000256" key="1">
    <source>
        <dbReference type="ARBA" id="ARBA00000885"/>
    </source>
</evidence>
<dbReference type="FunFam" id="3.30.2410.10:FF:000011">
    <property type="entry name" value="Putative Ubiquitin-protein ligase E3C"/>
    <property type="match status" value="1"/>
</dbReference>
<evidence type="ECO:0000256" key="6">
    <source>
        <dbReference type="SAM" id="MobiDB-lite"/>
    </source>
</evidence>
<keyword evidence="3" id="KW-0808">Transferase</keyword>
<comment type="catalytic activity">
    <reaction evidence="1">
        <text>S-ubiquitinyl-[E2 ubiquitin-conjugating enzyme]-L-cysteine + [acceptor protein]-L-lysine = [E2 ubiquitin-conjugating enzyme]-L-cysteine + N(6)-ubiquitinyl-[acceptor protein]-L-lysine.</text>
        <dbReference type="EC" id="2.3.2.26"/>
    </reaction>
</comment>
<dbReference type="PANTHER" id="PTHR45700:SF2">
    <property type="entry name" value="UBIQUITIN-PROTEIN LIGASE E3C"/>
    <property type="match status" value="1"/>
</dbReference>
<dbReference type="CDD" id="cd23767">
    <property type="entry name" value="IQCD"/>
    <property type="match status" value="1"/>
</dbReference>
<evidence type="ECO:0000313" key="8">
    <source>
        <dbReference type="EMBL" id="POS75099.1"/>
    </source>
</evidence>
<dbReference type="InParanoid" id="A0A2P5HXZ3"/>
<feature type="compositionally biased region" description="Acidic residues" evidence="6">
    <location>
        <begin position="640"/>
        <end position="659"/>
    </location>
</feature>
<reference evidence="8" key="1">
    <citation type="submission" date="2017-09" db="EMBL/GenBank/DDBJ databases">
        <title>Polyketide synthases of a Diaporthe helianthi virulent isolate.</title>
        <authorList>
            <person name="Baroncelli R."/>
        </authorList>
    </citation>
    <scope>NUCLEOTIDE SEQUENCE [LARGE SCALE GENOMIC DNA]</scope>
    <source>
        <strain evidence="8">7/96</strain>
    </source>
</reference>
<evidence type="ECO:0000256" key="2">
    <source>
        <dbReference type="ARBA" id="ARBA00012485"/>
    </source>
</evidence>
<dbReference type="InterPro" id="IPR000569">
    <property type="entry name" value="HECT_dom"/>
</dbReference>
<feature type="compositionally biased region" description="Low complexity" evidence="6">
    <location>
        <begin position="27"/>
        <end position="40"/>
    </location>
</feature>
<dbReference type="Gene3D" id="3.30.2410.10">
    <property type="entry name" value="Hect, E3 ligase catalytic domain"/>
    <property type="match status" value="1"/>
</dbReference>
<evidence type="ECO:0000313" key="9">
    <source>
        <dbReference type="Proteomes" id="UP000094444"/>
    </source>
</evidence>
<dbReference type="SUPFAM" id="SSF56204">
    <property type="entry name" value="Hect, E3 ligase catalytic domain"/>
    <property type="match status" value="1"/>
</dbReference>
<dbReference type="Proteomes" id="UP000094444">
    <property type="component" value="Unassembled WGS sequence"/>
</dbReference>
<sequence length="1153" mass="130963">MFPTFSGNSRRPRNVNMSGQKNLNPFAATSWSPNSSSNASKTVADAQAERNKRQHEREKLKAAQSIQKTWRGHAERKCLKDKRREALDALYSDSSRTAPQKRAAEALPLVVTALDPRIPDDRMRLGRFSQDLLQSDCALVKSEGTASTSQISRLTRQLLVLLQSSGYDQVPRSSLEVVIQILSTRFESARGNLDSLFEIIANYCRNEEIRDAESLSLLEQAILVPMAQDRERHASNAFALCFLTQPNLKLFEGNVGAFAERIDTEKVSAGIVQAYGTGWASKQQTDARLWLLAHFITLGNATKDTSLGSSYLHALYIQLSSLHIELKKHHIGHTTTDSATTKKRLPPFIEKSIQSLVEKDEITHVLERFTSNFAGSSQEESDEASLLAAYILTLIRCFPALSDDIRMRLYLADIPSYPNSVKFFWNAMARTKTFLSVMSDDRGSTLDLLQGKDSKQLAPTKGSAAWDREWRTILLFLELYVFVLRLTDDEDFFFPLGPANVQTLEVSRLRQCMLDLEELKSLTLFLRNLSFTLYYHANDLRLHASRHTSRVNKNVQDVFGSQEKAPHETSTTQETYSVVSGVDFDTFRGTVTQAMRMVYERDSRRGFLPRDHWLMTSRFDMEGFKSAVVAEDQRQREIQDAESEDEDINFDHDSDSDEQDSYITSAYTTQAARNARLERMRAAHKHEQRKLQAATVAPKLEILRNMPFVIPFDTRVKIFREFVFLDKIRRRDGHVEADQWRMSLLHTMQTPNRAREVLGRHTAKVRRGRVFEDAYDQFYELQDGLKEPIQITFVDQFDITEAGIDGGGVTKEFLMSATTEAFSDDHGLFVANSQNSLYPNPCAIDQRQTKLREAGFGPDSPNWRESMTNLLERYEFLGRLIGKCLYEGILIDVVFAGFFLLKWAASASDAGYRANINDLRELDQDLYANMMKLKNYPGDVSELGLDFTIDDQISMPGEPVRIAARKLAPDGDKMTVTNENKLLYINYVARHRLVAQPSRVTRAFLQGLGAIIEPAWLSMFNQSELQRLVGGDSTEIDLEDLRRHTIYSGLYQIGDDGEEHPVIKMFWELLHKLPDRNRRAVLKYVTSTPRAPLLGFGQLRPAFSIRDGGSDPTRLPSASTCVNLLKLPMYRNEKEMEEKLLYAVLSGAGFDLS</sequence>
<feature type="compositionally biased region" description="Basic and acidic residues" evidence="6">
    <location>
        <begin position="47"/>
        <end position="61"/>
    </location>
</feature>
<dbReference type="EC" id="2.3.2.26" evidence="2"/>
<dbReference type="GO" id="GO:0061630">
    <property type="term" value="F:ubiquitin protein ligase activity"/>
    <property type="evidence" value="ECO:0007669"/>
    <property type="project" value="UniProtKB-EC"/>
</dbReference>
<comment type="caution">
    <text evidence="8">The sequence shown here is derived from an EMBL/GenBank/DDBJ whole genome shotgun (WGS) entry which is preliminary data.</text>
</comment>
<evidence type="ECO:0000256" key="5">
    <source>
        <dbReference type="PROSITE-ProRule" id="PRU00104"/>
    </source>
</evidence>
<proteinExistence type="predicted"/>
<gene>
    <name evidence="8" type="ORF">DHEL01_v206513</name>
</gene>
<dbReference type="CDD" id="cd00078">
    <property type="entry name" value="HECTc"/>
    <property type="match status" value="1"/>
</dbReference>
<feature type="compositionally biased region" description="Polar residues" evidence="6">
    <location>
        <begin position="1"/>
        <end position="23"/>
    </location>
</feature>
<name>A0A2P5HXZ3_DIAHE</name>
<dbReference type="Gene3D" id="3.30.2160.10">
    <property type="entry name" value="Hect, E3 ligase catalytic domain"/>
    <property type="match status" value="1"/>
</dbReference>
<dbReference type="AlphaFoldDB" id="A0A2P5HXZ3"/>
<feature type="active site" description="Glycyl thioester intermediate" evidence="5">
    <location>
        <position position="1121"/>
    </location>
</feature>